<dbReference type="InterPro" id="IPR000938">
    <property type="entry name" value="CAP-Gly_domain"/>
</dbReference>
<dbReference type="OrthoDB" id="2130750at2759"/>
<feature type="region of interest" description="Disordered" evidence="1">
    <location>
        <begin position="697"/>
        <end position="742"/>
    </location>
</feature>
<feature type="compositionally biased region" description="Basic and acidic residues" evidence="1">
    <location>
        <begin position="897"/>
        <end position="909"/>
    </location>
</feature>
<feature type="domain" description="BTB" evidence="2">
    <location>
        <begin position="362"/>
        <end position="420"/>
    </location>
</feature>
<dbReference type="InterPro" id="IPR000210">
    <property type="entry name" value="BTB/POZ_dom"/>
</dbReference>
<feature type="region of interest" description="Disordered" evidence="1">
    <location>
        <begin position="1"/>
        <end position="41"/>
    </location>
</feature>
<dbReference type="InterPro" id="IPR011333">
    <property type="entry name" value="SKP1/BTB/POZ_sf"/>
</dbReference>
<dbReference type="Pfam" id="PF00651">
    <property type="entry name" value="BTB"/>
    <property type="match status" value="1"/>
</dbReference>
<feature type="region of interest" description="Disordered" evidence="1">
    <location>
        <begin position="1050"/>
        <end position="1091"/>
    </location>
</feature>
<feature type="region of interest" description="Disordered" evidence="1">
    <location>
        <begin position="166"/>
        <end position="216"/>
    </location>
</feature>
<dbReference type="PANTHER" id="PTHR22427">
    <property type="entry name" value="GH15728P"/>
    <property type="match status" value="1"/>
</dbReference>
<feature type="region of interest" description="Disordered" evidence="1">
    <location>
        <begin position="1175"/>
        <end position="1285"/>
    </location>
</feature>
<reference evidence="4 5" key="1">
    <citation type="journal article" date="2018" name="Mol. Biol. Evol.">
        <title>Broad Genomic Sampling Reveals a Smut Pathogenic Ancestry of the Fungal Clade Ustilaginomycotina.</title>
        <authorList>
            <person name="Kijpornyongpan T."/>
            <person name="Mondo S.J."/>
            <person name="Barry K."/>
            <person name="Sandor L."/>
            <person name="Lee J."/>
            <person name="Lipzen A."/>
            <person name="Pangilinan J."/>
            <person name="LaButti K."/>
            <person name="Hainaut M."/>
            <person name="Henrissat B."/>
            <person name="Grigoriev I.V."/>
            <person name="Spatafora J.W."/>
            <person name="Aime M.C."/>
        </authorList>
    </citation>
    <scope>NUCLEOTIDE SEQUENCE [LARGE SCALE GENOMIC DNA]</scope>
    <source>
        <strain evidence="4 5">MCA 4198</strain>
    </source>
</reference>
<feature type="compositionally biased region" description="Polar residues" evidence="1">
    <location>
        <begin position="950"/>
        <end position="989"/>
    </location>
</feature>
<feature type="compositionally biased region" description="Low complexity" evidence="1">
    <location>
        <begin position="811"/>
        <end position="836"/>
    </location>
</feature>
<feature type="compositionally biased region" description="Low complexity" evidence="1">
    <location>
        <begin position="1239"/>
        <end position="1253"/>
    </location>
</feature>
<accession>A0A316YGK6</accession>
<keyword evidence="5" id="KW-1185">Reference proteome</keyword>
<dbReference type="EMBL" id="KZ819638">
    <property type="protein sequence ID" value="PWN88359.1"/>
    <property type="molecule type" value="Genomic_DNA"/>
</dbReference>
<feature type="region of interest" description="Disordered" evidence="1">
    <location>
        <begin position="771"/>
        <end position="1034"/>
    </location>
</feature>
<dbReference type="Gene3D" id="2.30.30.190">
    <property type="entry name" value="CAP Gly-rich-like domain"/>
    <property type="match status" value="1"/>
</dbReference>
<name>A0A316YGK6_9BASI</name>
<dbReference type="SUPFAM" id="SSF74924">
    <property type="entry name" value="Cap-Gly domain"/>
    <property type="match status" value="1"/>
</dbReference>
<evidence type="ECO:0000256" key="1">
    <source>
        <dbReference type="SAM" id="MobiDB-lite"/>
    </source>
</evidence>
<dbReference type="PROSITE" id="PS50245">
    <property type="entry name" value="CAP_GLY_2"/>
    <property type="match status" value="1"/>
</dbReference>
<evidence type="ECO:0000313" key="5">
    <source>
        <dbReference type="Proteomes" id="UP000245768"/>
    </source>
</evidence>
<dbReference type="SUPFAM" id="SSF54695">
    <property type="entry name" value="POZ domain"/>
    <property type="match status" value="1"/>
</dbReference>
<gene>
    <name evidence="4" type="ORF">FA10DRAFT_303331</name>
</gene>
<dbReference type="Gene3D" id="3.30.710.10">
    <property type="entry name" value="Potassium Channel Kv1.1, Chain A"/>
    <property type="match status" value="1"/>
</dbReference>
<dbReference type="SMART" id="SM00225">
    <property type="entry name" value="BTB"/>
    <property type="match status" value="1"/>
</dbReference>
<dbReference type="PANTHER" id="PTHR22427:SF7">
    <property type="entry name" value="GH15728P"/>
    <property type="match status" value="1"/>
</dbReference>
<protein>
    <recommendedName>
        <fullName evidence="6">BTB domain-containing protein</fullName>
    </recommendedName>
</protein>
<feature type="compositionally biased region" description="Low complexity" evidence="1">
    <location>
        <begin position="990"/>
        <end position="1010"/>
    </location>
</feature>
<evidence type="ECO:0000259" key="2">
    <source>
        <dbReference type="PROSITE" id="PS50097"/>
    </source>
</evidence>
<feature type="compositionally biased region" description="Low complexity" evidence="1">
    <location>
        <begin position="1220"/>
        <end position="1232"/>
    </location>
</feature>
<dbReference type="PROSITE" id="PS50097">
    <property type="entry name" value="BTB"/>
    <property type="match status" value="1"/>
</dbReference>
<proteinExistence type="predicted"/>
<dbReference type="Proteomes" id="UP000245768">
    <property type="component" value="Unassembled WGS sequence"/>
</dbReference>
<feature type="compositionally biased region" description="Low complexity" evidence="1">
    <location>
        <begin position="861"/>
        <end position="874"/>
    </location>
</feature>
<feature type="compositionally biased region" description="Low complexity" evidence="1">
    <location>
        <begin position="775"/>
        <end position="787"/>
    </location>
</feature>
<dbReference type="RefSeq" id="XP_025375557.1">
    <property type="nucleotide sequence ID" value="XM_025525231.1"/>
</dbReference>
<dbReference type="Pfam" id="PF01302">
    <property type="entry name" value="CAP_GLY"/>
    <property type="match status" value="1"/>
</dbReference>
<feature type="compositionally biased region" description="Low complexity" evidence="1">
    <location>
        <begin position="934"/>
        <end position="946"/>
    </location>
</feature>
<feature type="domain" description="CAP-Gly" evidence="3">
    <location>
        <begin position="1132"/>
        <end position="1173"/>
    </location>
</feature>
<feature type="compositionally biased region" description="Polar residues" evidence="1">
    <location>
        <begin position="1015"/>
        <end position="1025"/>
    </location>
</feature>
<dbReference type="InterPro" id="IPR036859">
    <property type="entry name" value="CAP-Gly_dom_sf"/>
</dbReference>
<dbReference type="CDD" id="cd18186">
    <property type="entry name" value="BTB_POZ_ZBTB_KLHL-like"/>
    <property type="match status" value="1"/>
</dbReference>
<feature type="compositionally biased region" description="Polar residues" evidence="1">
    <location>
        <begin position="837"/>
        <end position="860"/>
    </location>
</feature>
<feature type="compositionally biased region" description="Polar residues" evidence="1">
    <location>
        <begin position="1071"/>
        <end position="1081"/>
    </location>
</feature>
<evidence type="ECO:0008006" key="6">
    <source>
        <dbReference type="Google" id="ProtNLM"/>
    </source>
</evidence>
<feature type="compositionally biased region" description="Low complexity" evidence="1">
    <location>
        <begin position="1"/>
        <end position="16"/>
    </location>
</feature>
<dbReference type="InParanoid" id="A0A316YGK6"/>
<sequence>MATPTASPRPSSQPRSSIDDHRQAKASGGRRQSELPDLSPFSTLSCQVQATNAWRRDLKSLFSRASERFADVSWAVGGGSGDETDGEGDETITAASPRPTEGIIWAHKAILYARAPNTFQARYLQLRSPAVNLGALASSSQVSLPIIRAPSPDASIVSRASSISRSRMRIRGSAPPSSFAKERTRKGRRSSSDGPVASDSENEGPGEPLRRRGSDYFSSSIGSLDISRPSSRSTFHSDALSVISSTSTIKGPMKLAGESQAFFEAMLEYLYTAEESMVEAFEFLYEDRISAGGNVEERLEKLRQDLVFMWRSRLYSDVQIVLGDGDERNAVGTIPDANASVLSFPMGEPDYADADEEEAACFSAHRMILASRSPYFAALLLSPYADQTNATLRLPSPPFTPAALHFALGFLYTGTLFFSNRTFDLATAFQLWRAGAYLQVETLQTLVASLIANDFCHGFSCWPPCKTCIKRVPRTLAFACAPDVADACLKTLAIDAVSGPQFGAYWSKDVGNLDQSTRMSIVSNIKGRIDERPGHIVGALRQLSLVGTRVDTERSSRWVDALRWMCESVETYIRAKFEANFETIVKTAEWNELVEGVGFNNDVLERALIILVDGLTERRAATIYQILVGQVLLRDEGLPSASIREILEEARGGIVRYLRRRWVGARAYAGFNKLEIWALKELAGELDVSSTDLLLPEDGEDASATAPRTRTGLQATAARTGPRLSGGPSNRPIRTAVPGDLVDGEREAGPIHMRAAVLNRNAARLSATQGFRSGTASAPAASMPTSSQYSPPTRSGSVMSRPRGSLQSIPSESEQASSRALSSAASTRSNASSTGSIRRTTSPAAVTDGRSSTPRSYTPTAASVASSVIGASSSRRQQDISPATPKTSRGPAAPRNAPERSTDPDDRLRTPVGSRTLAKPEGVSSGAVAASKTSLRPSASNSSMRSAKSEATQASSRAASIANFRSSPRTAQNARQEPQSAVHATSNASPATIRAKRATTTTSTDSPSIKAPRRTPSSTSLASTKSIKKVSSRHALPVGTVRAKAAALSSSAAPALPSGRNLTKSDAPLSDVTQAKTQQASRPDAMDVDPPNFTKEALDGYEGTMLSLGIPCVVAPRDAASCQFKAVVKYLGPLAQRQGPWVGVEVSLPLPPGIDESLLNLNDGTLDGRRYFDLGSSSSKAYPQAKGAGPSPEREARRRRIARMTARPAKNLASWEKTPPKTLASLSTTPSSSMPPPLSLSMPRSRDAGSAAAADDDDSPLPIPGEEGAPPSAKRRKDVDGLGLGGIRQADEPVIKRGLFLRPFEVLWVII</sequence>
<feature type="compositionally biased region" description="Polar residues" evidence="1">
    <location>
        <begin position="788"/>
        <end position="798"/>
    </location>
</feature>
<evidence type="ECO:0000259" key="3">
    <source>
        <dbReference type="PROSITE" id="PS50245"/>
    </source>
</evidence>
<evidence type="ECO:0000313" key="4">
    <source>
        <dbReference type="EMBL" id="PWN88359.1"/>
    </source>
</evidence>
<dbReference type="GeneID" id="37047147"/>
<organism evidence="4 5">
    <name type="scientific">Acaromyces ingoldii</name>
    <dbReference type="NCBI Taxonomy" id="215250"/>
    <lineage>
        <taxon>Eukaryota</taxon>
        <taxon>Fungi</taxon>
        <taxon>Dikarya</taxon>
        <taxon>Basidiomycota</taxon>
        <taxon>Ustilaginomycotina</taxon>
        <taxon>Exobasidiomycetes</taxon>
        <taxon>Exobasidiales</taxon>
        <taxon>Cryptobasidiaceae</taxon>
        <taxon>Acaromyces</taxon>
    </lineage>
</organism>
<dbReference type="STRING" id="215250.A0A316YGK6"/>